<reference evidence="3" key="1">
    <citation type="journal article" date="2017" name="Plant J.">
        <title>The pomegranate (Punica granatum L.) genome and the genomics of punicalagin biosynthesis.</title>
        <authorList>
            <person name="Qin G."/>
            <person name="Xu C."/>
            <person name="Ming R."/>
            <person name="Tang H."/>
            <person name="Guyot R."/>
            <person name="Kramer E.M."/>
            <person name="Hu Y."/>
            <person name="Yi X."/>
            <person name="Qi Y."/>
            <person name="Xu X."/>
            <person name="Gao Z."/>
            <person name="Pan H."/>
            <person name="Jian J."/>
            <person name="Tian Y."/>
            <person name="Yue Z."/>
            <person name="Xu Y."/>
        </authorList>
    </citation>
    <scope>NUCLEOTIDE SEQUENCE [LARGE SCALE GENOMIC DNA]</scope>
    <source>
        <strain evidence="3">cv. Dabenzi</strain>
    </source>
</reference>
<feature type="region of interest" description="Disordered" evidence="1">
    <location>
        <begin position="1"/>
        <end position="42"/>
    </location>
</feature>
<dbReference type="Proteomes" id="UP000197138">
    <property type="component" value="Unassembled WGS sequence"/>
</dbReference>
<organism evidence="2 3">
    <name type="scientific">Punica granatum</name>
    <name type="common">Pomegranate</name>
    <dbReference type="NCBI Taxonomy" id="22663"/>
    <lineage>
        <taxon>Eukaryota</taxon>
        <taxon>Viridiplantae</taxon>
        <taxon>Streptophyta</taxon>
        <taxon>Embryophyta</taxon>
        <taxon>Tracheophyta</taxon>
        <taxon>Spermatophyta</taxon>
        <taxon>Magnoliopsida</taxon>
        <taxon>eudicotyledons</taxon>
        <taxon>Gunneridae</taxon>
        <taxon>Pentapetalae</taxon>
        <taxon>rosids</taxon>
        <taxon>malvids</taxon>
        <taxon>Myrtales</taxon>
        <taxon>Lythraceae</taxon>
        <taxon>Punica</taxon>
    </lineage>
</organism>
<evidence type="ECO:0000313" key="2">
    <source>
        <dbReference type="EMBL" id="OWM69594.1"/>
    </source>
</evidence>
<protein>
    <submittedName>
        <fullName evidence="2">Uncharacterized protein</fullName>
    </submittedName>
</protein>
<sequence>MSSASWSGHVGAGPSPEEKFHPPALTISGVDLSSPSSSSVPGSSITQAFHFSSGNPRIEETRGVMHLFPEDGVSCSSANPLPVFVYITHPSTLICCSLDEFPGFLLNKTNLA</sequence>
<name>A0A218W9Q6_PUNGR</name>
<evidence type="ECO:0000313" key="3">
    <source>
        <dbReference type="Proteomes" id="UP000197138"/>
    </source>
</evidence>
<accession>A0A218W9Q6</accession>
<evidence type="ECO:0000256" key="1">
    <source>
        <dbReference type="SAM" id="MobiDB-lite"/>
    </source>
</evidence>
<dbReference type="EMBL" id="MTKT01004864">
    <property type="protein sequence ID" value="OWM69594.1"/>
    <property type="molecule type" value="Genomic_DNA"/>
</dbReference>
<feature type="compositionally biased region" description="Low complexity" evidence="1">
    <location>
        <begin position="28"/>
        <end position="42"/>
    </location>
</feature>
<proteinExistence type="predicted"/>
<comment type="caution">
    <text evidence="2">The sequence shown here is derived from an EMBL/GenBank/DDBJ whole genome shotgun (WGS) entry which is preliminary data.</text>
</comment>
<dbReference type="AlphaFoldDB" id="A0A218W9Q6"/>
<gene>
    <name evidence="2" type="ORF">CDL15_Pgr014055</name>
</gene>